<dbReference type="EMBL" id="JBHSHL010000017">
    <property type="protein sequence ID" value="MFC4804511.1"/>
    <property type="molecule type" value="Genomic_DNA"/>
</dbReference>
<evidence type="ECO:0008006" key="3">
    <source>
        <dbReference type="Google" id="ProtNLM"/>
    </source>
</evidence>
<comment type="caution">
    <text evidence="1">The sequence shown here is derived from an EMBL/GenBank/DDBJ whole genome shotgun (WGS) entry which is preliminary data.</text>
</comment>
<sequence length="351" mass="37513">MKENSTGKKLFEVADVAGKGIAKAAAVAGKGIAKATSATGKGIVKVAGATGDASTTLVKKTADSVTASKEAVFKALDQNGDGQIGIEDVIIMGLNVPGVRIDRASFLRKELFKKYSQEVIDDVILHNPLHANIKPEDIDKIADEVIKYERNCVSGISAALGTPGGVAMVATIPADIAQYYGYMLRVMQKLLYLYGFPEIDLKEKGDVIDTETMNMLVVCMGAMYGVAGANKAIKSIATALGNGVQKQLMKKALTKGTIYPIVKSVSKWFGVKMTKEVFTGFFKKSIPVIGGVVGGGLTFFTFKACCDKLKESLQDTMLSNPDYCSEGNEIEIVSASGEVIEVDYEEMEEEI</sequence>
<evidence type="ECO:0000313" key="2">
    <source>
        <dbReference type="Proteomes" id="UP001595916"/>
    </source>
</evidence>
<gene>
    <name evidence="1" type="ORF">ACFO4R_05380</name>
</gene>
<protein>
    <recommendedName>
        <fullName evidence="3">EF-hand domain-containing protein</fullName>
    </recommendedName>
</protein>
<proteinExistence type="predicted"/>
<dbReference type="InterPro" id="IPR018247">
    <property type="entry name" value="EF_Hand_1_Ca_BS"/>
</dbReference>
<dbReference type="Proteomes" id="UP001595916">
    <property type="component" value="Unassembled WGS sequence"/>
</dbReference>
<accession>A0ABV9QLG1</accession>
<keyword evidence="2" id="KW-1185">Reference proteome</keyword>
<dbReference type="PROSITE" id="PS00018">
    <property type="entry name" value="EF_HAND_1"/>
    <property type="match status" value="1"/>
</dbReference>
<name>A0ABV9QLG1_9FIRM</name>
<reference evidence="2" key="1">
    <citation type="journal article" date="2019" name="Int. J. Syst. Evol. Microbiol.">
        <title>The Global Catalogue of Microorganisms (GCM) 10K type strain sequencing project: providing services to taxonomists for standard genome sequencing and annotation.</title>
        <authorList>
            <consortium name="The Broad Institute Genomics Platform"/>
            <consortium name="The Broad Institute Genome Sequencing Center for Infectious Disease"/>
            <person name="Wu L."/>
            <person name="Ma J."/>
        </authorList>
    </citation>
    <scope>NUCLEOTIDE SEQUENCE [LARGE SCALE GENOMIC DNA]</scope>
    <source>
        <strain evidence="2">CCUG 46385</strain>
    </source>
</reference>
<evidence type="ECO:0000313" key="1">
    <source>
        <dbReference type="EMBL" id="MFC4804511.1"/>
    </source>
</evidence>
<organism evidence="1 2">
    <name type="scientific">Filifactor villosus</name>
    <dbReference type="NCBI Taxonomy" id="29374"/>
    <lineage>
        <taxon>Bacteria</taxon>
        <taxon>Bacillati</taxon>
        <taxon>Bacillota</taxon>
        <taxon>Clostridia</taxon>
        <taxon>Peptostreptococcales</taxon>
        <taxon>Filifactoraceae</taxon>
        <taxon>Filifactor</taxon>
    </lineage>
</organism>
<dbReference type="RefSeq" id="WP_379788021.1">
    <property type="nucleotide sequence ID" value="NZ_JBHSHL010000017.1"/>
</dbReference>